<dbReference type="SUPFAM" id="SSF142019">
    <property type="entry name" value="Nqo1 FMN-binding domain-like"/>
    <property type="match status" value="1"/>
</dbReference>
<feature type="domain" description="4Fe-4S ferredoxin-type" evidence="8">
    <location>
        <begin position="290"/>
        <end position="320"/>
    </location>
</feature>
<dbReference type="InterPro" id="IPR017896">
    <property type="entry name" value="4Fe4S_Fe-S-bd"/>
</dbReference>
<organism evidence="9 10">
    <name type="scientific">Anaerocolumna jejuensis DSM 15929</name>
    <dbReference type="NCBI Taxonomy" id="1121322"/>
    <lineage>
        <taxon>Bacteria</taxon>
        <taxon>Bacillati</taxon>
        <taxon>Bacillota</taxon>
        <taxon>Clostridia</taxon>
        <taxon>Lachnospirales</taxon>
        <taxon>Lachnospiraceae</taxon>
        <taxon>Anaerocolumna</taxon>
    </lineage>
</organism>
<dbReference type="InterPro" id="IPR017900">
    <property type="entry name" value="4Fe4S_Fe_S_CS"/>
</dbReference>
<dbReference type="InterPro" id="IPR026902">
    <property type="entry name" value="RnfC_N"/>
</dbReference>
<dbReference type="GO" id="GO:0046872">
    <property type="term" value="F:metal ion binding"/>
    <property type="evidence" value="ECO:0007669"/>
    <property type="project" value="UniProtKB-KW"/>
</dbReference>
<dbReference type="Proteomes" id="UP000184386">
    <property type="component" value="Unassembled WGS sequence"/>
</dbReference>
<dbReference type="Gene3D" id="3.40.50.11540">
    <property type="entry name" value="NADH-ubiquinone oxidoreductase 51kDa subunit"/>
    <property type="match status" value="1"/>
</dbReference>
<dbReference type="OrthoDB" id="9767754at2"/>
<dbReference type="Gene3D" id="3.10.20.600">
    <property type="match status" value="1"/>
</dbReference>
<dbReference type="InterPro" id="IPR017054">
    <property type="entry name" value="PduS"/>
</dbReference>
<evidence type="ECO:0000313" key="9">
    <source>
        <dbReference type="EMBL" id="SHL30212.1"/>
    </source>
</evidence>
<evidence type="ECO:0000256" key="4">
    <source>
        <dbReference type="ARBA" id="ARBA00022737"/>
    </source>
</evidence>
<evidence type="ECO:0000256" key="7">
    <source>
        <dbReference type="ARBA" id="ARBA00023014"/>
    </source>
</evidence>
<reference evidence="9 10" key="1">
    <citation type="submission" date="2016-11" db="EMBL/GenBank/DDBJ databases">
        <authorList>
            <person name="Jaros S."/>
            <person name="Januszkiewicz K."/>
            <person name="Wedrychowicz H."/>
        </authorList>
    </citation>
    <scope>NUCLEOTIDE SEQUENCE [LARGE SCALE GENOMIC DNA]</scope>
    <source>
        <strain evidence="9 10">DSM 15929</strain>
    </source>
</reference>
<dbReference type="InterPro" id="IPR037225">
    <property type="entry name" value="Nuo51_FMN-bd_sf"/>
</dbReference>
<keyword evidence="1" id="KW-0813">Transport</keyword>
<evidence type="ECO:0000259" key="8">
    <source>
        <dbReference type="PROSITE" id="PS51379"/>
    </source>
</evidence>
<dbReference type="PROSITE" id="PS00198">
    <property type="entry name" value="4FE4S_FER_1"/>
    <property type="match status" value="1"/>
</dbReference>
<gene>
    <name evidence="9" type="ORF">SAMN02745136_04583</name>
</gene>
<keyword evidence="10" id="KW-1185">Reference proteome</keyword>
<dbReference type="Pfam" id="PF13375">
    <property type="entry name" value="RnfC_N"/>
    <property type="match status" value="1"/>
</dbReference>
<dbReference type="GO" id="GO:0009055">
    <property type="term" value="F:electron transfer activity"/>
    <property type="evidence" value="ECO:0007669"/>
    <property type="project" value="InterPro"/>
</dbReference>
<keyword evidence="4" id="KW-0677">Repeat</keyword>
<dbReference type="PANTHER" id="PTHR43034:SF2">
    <property type="entry name" value="ION-TRANSLOCATING OXIDOREDUCTASE COMPLEX SUBUNIT C"/>
    <property type="match status" value="1"/>
</dbReference>
<evidence type="ECO:0000256" key="5">
    <source>
        <dbReference type="ARBA" id="ARBA00022982"/>
    </source>
</evidence>
<dbReference type="PIRSF" id="PIRSF036408">
    <property type="entry name" value="PduS_prd"/>
    <property type="match status" value="1"/>
</dbReference>
<keyword evidence="6" id="KW-0408">Iron</keyword>
<dbReference type="InterPro" id="IPR010208">
    <property type="entry name" value="Ion_transpt_RnfC/RsxC"/>
</dbReference>
<dbReference type="InterPro" id="IPR011538">
    <property type="entry name" value="Nuo51_FMN-bd"/>
</dbReference>
<dbReference type="GO" id="GO:0051539">
    <property type="term" value="F:4 iron, 4 sulfur cluster binding"/>
    <property type="evidence" value="ECO:0007669"/>
    <property type="project" value="UniProtKB-KW"/>
</dbReference>
<evidence type="ECO:0000313" key="10">
    <source>
        <dbReference type="Proteomes" id="UP000184386"/>
    </source>
</evidence>
<protein>
    <submittedName>
        <fullName evidence="9">Na+-translocating ferredoxin:NAD+ oxidoreductase RNF, RnfC subunit</fullName>
    </submittedName>
</protein>
<evidence type="ECO:0000256" key="3">
    <source>
        <dbReference type="ARBA" id="ARBA00022723"/>
    </source>
</evidence>
<evidence type="ECO:0000256" key="2">
    <source>
        <dbReference type="ARBA" id="ARBA00022485"/>
    </source>
</evidence>
<proteinExistence type="predicted"/>
<dbReference type="STRING" id="1121322.SAMN02745136_04583"/>
<name>A0A1M6ZIB4_9FIRM</name>
<dbReference type="Pfam" id="PF13534">
    <property type="entry name" value="Fer4_17"/>
    <property type="match status" value="1"/>
</dbReference>
<dbReference type="SUPFAM" id="SSF142984">
    <property type="entry name" value="Nqo1 middle domain-like"/>
    <property type="match status" value="1"/>
</dbReference>
<keyword evidence="2" id="KW-0004">4Fe-4S</keyword>
<dbReference type="GO" id="GO:0016020">
    <property type="term" value="C:membrane"/>
    <property type="evidence" value="ECO:0007669"/>
    <property type="project" value="InterPro"/>
</dbReference>
<dbReference type="SUPFAM" id="SSF46548">
    <property type="entry name" value="alpha-helical ferredoxin"/>
    <property type="match status" value="1"/>
</dbReference>
<dbReference type="RefSeq" id="WP_073279359.1">
    <property type="nucleotide sequence ID" value="NZ_FRAC01000029.1"/>
</dbReference>
<sequence length="450" mass="49417">MELQELIGIVKESGVAGAGGAGFPTYAKLDKRAEAIILNCAECEPLLKVHRQLLEKHAYEIMETFQFIGEVLEAKRRIIGVKEAYKATVNALKGNLPSFQELELKLLPEIYPVGDEVVLIYEALGFIIPPGGIPIEKGVAVFNVETVYNIYKALHFGKPVTSKYLTIAGEVTKPVTVHAPIGMEVREVLKAAGEITVKNPVFIMGGPMTGSLVTSYAVVTKTTNAILVLDGDHRLVKRMQSDISIDMKRAMSICCQCEMCTDLCPRNLLGHPISPHMFMRMATSGVTKDLSPFLDTFYCCSCGVCELYACPQDLSPRRLITQYKNGLRSKGLAPDKNVQSKEPLSAREYRRIPMDRLTARLGLAEYNKEAPLCETRLTPPQVKIMLSQHIGAKAVPLVKKGDQVEDGSLLAKAQEGKLSLPVHASITGEVTEAGQDYIIIQNSNERMQAL</sequence>
<accession>A0A1M6ZIB4</accession>
<dbReference type="Pfam" id="PF01512">
    <property type="entry name" value="Complex1_51K"/>
    <property type="match status" value="1"/>
</dbReference>
<keyword evidence="7" id="KW-0411">Iron-sulfur</keyword>
<dbReference type="AlphaFoldDB" id="A0A1M6ZIB4"/>
<dbReference type="EMBL" id="FRAC01000029">
    <property type="protein sequence ID" value="SHL30212.1"/>
    <property type="molecule type" value="Genomic_DNA"/>
</dbReference>
<dbReference type="PROSITE" id="PS51379">
    <property type="entry name" value="4FE4S_FER_2"/>
    <property type="match status" value="1"/>
</dbReference>
<dbReference type="PANTHER" id="PTHR43034">
    <property type="entry name" value="ION-TRANSLOCATING OXIDOREDUCTASE COMPLEX SUBUNIT C"/>
    <property type="match status" value="1"/>
</dbReference>
<keyword evidence="5" id="KW-0249">Electron transport</keyword>
<keyword evidence="3" id="KW-0479">Metal-binding</keyword>
<evidence type="ECO:0000256" key="1">
    <source>
        <dbReference type="ARBA" id="ARBA00022448"/>
    </source>
</evidence>
<evidence type="ECO:0000256" key="6">
    <source>
        <dbReference type="ARBA" id="ARBA00023004"/>
    </source>
</evidence>